<feature type="signal peptide" evidence="2">
    <location>
        <begin position="1"/>
        <end position="19"/>
    </location>
</feature>
<proteinExistence type="predicted"/>
<sequence>MISLVDLFISWILLSYIVSTHIVLDQRELKENGYDCGDAFFNDQMVHDRIKTALSEKEKKNLLPYSGPLYSSEESYMMSPILPMGTLLRSTKSRQKAIYKIVFDKNGKVIDMIVRLANRQFAKCWRIDKQRSETSIYDVVESNGYDCGYKFIRDSKIAECASIARETLDKGNNYLPQYRGNLYSQEIGYKLWPIYHRDSIIHQYPKNQRIPTFFIVIDSTGQLKDVIARTSKNNHIRCMRVKKILPAPDIDELSRTFAKPPRNGYKCKEIFFESNYIQRFSYMIQDQATKWLPRRYDCAPFHSPCFLLPLNENGKSYRENHVEHLLVLATDFSVMHVAMQVGKDLVPCEKEEFPRGYEDRNFLRYDSDVNSHEEPGPTTEIARKKRKYSP</sequence>
<evidence type="ECO:0000313" key="4">
    <source>
        <dbReference type="Proteomes" id="UP000237438"/>
    </source>
</evidence>
<dbReference type="AlphaFoldDB" id="A0A2S4PPA0"/>
<comment type="caution">
    <text evidence="3">The sequence shown here is derived from an EMBL/GenBank/DDBJ whole genome shotgun (WGS) entry which is preliminary data.</text>
</comment>
<keyword evidence="2" id="KW-0732">Signal</keyword>
<organism evidence="3 4">
    <name type="scientific">Erysiphe pulchra</name>
    <dbReference type="NCBI Taxonomy" id="225359"/>
    <lineage>
        <taxon>Eukaryota</taxon>
        <taxon>Fungi</taxon>
        <taxon>Dikarya</taxon>
        <taxon>Ascomycota</taxon>
        <taxon>Pezizomycotina</taxon>
        <taxon>Leotiomycetes</taxon>
        <taxon>Erysiphales</taxon>
        <taxon>Erysiphaceae</taxon>
        <taxon>Erysiphe</taxon>
    </lineage>
</organism>
<protein>
    <submittedName>
        <fullName evidence="3">Uncharacterized protein</fullName>
    </submittedName>
</protein>
<dbReference type="SMR" id="A0A2S4PPA0"/>
<evidence type="ECO:0000256" key="2">
    <source>
        <dbReference type="SAM" id="SignalP"/>
    </source>
</evidence>
<feature type="region of interest" description="Disordered" evidence="1">
    <location>
        <begin position="367"/>
        <end position="390"/>
    </location>
</feature>
<evidence type="ECO:0000256" key="1">
    <source>
        <dbReference type="SAM" id="MobiDB-lite"/>
    </source>
</evidence>
<reference evidence="3 4" key="1">
    <citation type="submission" date="2017-10" db="EMBL/GenBank/DDBJ databases">
        <title>Development of genomic resources for the powdery mildew, Erysiphe pulchra.</title>
        <authorList>
            <person name="Wadl P.A."/>
            <person name="Mack B.M."/>
            <person name="Moore G."/>
            <person name="Beltz S.B."/>
        </authorList>
    </citation>
    <scope>NUCLEOTIDE SEQUENCE [LARGE SCALE GENOMIC DNA]</scope>
    <source>
        <strain evidence="3">Cflorida</strain>
    </source>
</reference>
<gene>
    <name evidence="3" type="ORF">EPUL_006563</name>
</gene>
<feature type="chain" id="PRO_5015454121" evidence="2">
    <location>
        <begin position="20"/>
        <end position="390"/>
    </location>
</feature>
<accession>A0A2S4PPA0</accession>
<name>A0A2S4PPA0_9PEZI</name>
<dbReference type="EMBL" id="PEDP01001307">
    <property type="protein sequence ID" value="POS83863.1"/>
    <property type="molecule type" value="Genomic_DNA"/>
</dbReference>
<dbReference type="Proteomes" id="UP000237438">
    <property type="component" value="Unassembled WGS sequence"/>
</dbReference>
<keyword evidence="4" id="KW-1185">Reference proteome</keyword>
<evidence type="ECO:0000313" key="3">
    <source>
        <dbReference type="EMBL" id="POS83863.1"/>
    </source>
</evidence>